<organism evidence="2 3">
    <name type="scientific">Aliiruegeria lutimaris</name>
    <dbReference type="NCBI Taxonomy" id="571298"/>
    <lineage>
        <taxon>Bacteria</taxon>
        <taxon>Pseudomonadati</taxon>
        <taxon>Pseudomonadota</taxon>
        <taxon>Alphaproteobacteria</taxon>
        <taxon>Rhodobacterales</taxon>
        <taxon>Roseobacteraceae</taxon>
        <taxon>Aliiruegeria</taxon>
    </lineage>
</organism>
<proteinExistence type="predicted"/>
<evidence type="ECO:0000313" key="3">
    <source>
        <dbReference type="Proteomes" id="UP000199382"/>
    </source>
</evidence>
<evidence type="ECO:0000256" key="1">
    <source>
        <dbReference type="SAM" id="MobiDB-lite"/>
    </source>
</evidence>
<gene>
    <name evidence="2" type="ORF">SAMN04488026_103353</name>
</gene>
<dbReference type="AlphaFoldDB" id="A0A1G8ZWI6"/>
<feature type="region of interest" description="Disordered" evidence="1">
    <location>
        <begin position="41"/>
        <end position="64"/>
    </location>
</feature>
<dbReference type="EMBL" id="FNEK01000033">
    <property type="protein sequence ID" value="SDK18994.1"/>
    <property type="molecule type" value="Genomic_DNA"/>
</dbReference>
<sequence length="78" mass="8489">MTMLPTYVIGDEGSARPWVGAPQRSFNAVYLKAPDAGSTTYDITNAPSRGEGRARPGLDARASSYCEQNALRSKRINR</sequence>
<dbReference type="Proteomes" id="UP000199382">
    <property type="component" value="Unassembled WGS sequence"/>
</dbReference>
<evidence type="ECO:0000313" key="2">
    <source>
        <dbReference type="EMBL" id="SDK18994.1"/>
    </source>
</evidence>
<name>A0A1G8ZWI6_9RHOB</name>
<dbReference type="STRING" id="571298.SAMN04488026_103353"/>
<reference evidence="2 3" key="1">
    <citation type="submission" date="2016-10" db="EMBL/GenBank/DDBJ databases">
        <authorList>
            <person name="de Groot N.N."/>
        </authorList>
    </citation>
    <scope>NUCLEOTIDE SEQUENCE [LARGE SCALE GENOMIC DNA]</scope>
    <source>
        <strain evidence="2 3">DSM 25294</strain>
    </source>
</reference>
<accession>A0A1G8ZWI6</accession>
<protein>
    <submittedName>
        <fullName evidence="2">Uncharacterized protein</fullName>
    </submittedName>
</protein>
<keyword evidence="3" id="KW-1185">Reference proteome</keyword>